<proteinExistence type="predicted"/>
<evidence type="ECO:0000313" key="1">
    <source>
        <dbReference type="EMBL" id="RKD34869.1"/>
    </source>
</evidence>
<reference evidence="1 2" key="1">
    <citation type="submission" date="2016-08" db="EMBL/GenBank/DDBJ databases">
        <title>A new outlook on sporulation: Clostridium algidixylanolyticum.</title>
        <authorList>
            <person name="Poppleton D.I."/>
            <person name="Gribaldo S."/>
        </authorList>
    </citation>
    <scope>NUCLEOTIDE SEQUENCE [LARGE SCALE GENOMIC DNA]</scope>
    <source>
        <strain evidence="1 2">SPL73</strain>
    </source>
</reference>
<accession>A0A419TBL1</accession>
<keyword evidence="2" id="KW-1185">Reference proteome</keyword>
<dbReference type="Gene3D" id="2.30.320.10">
    <property type="entry name" value="YwqG-like"/>
    <property type="match status" value="1"/>
</dbReference>
<dbReference type="EMBL" id="MCIA01000001">
    <property type="protein sequence ID" value="RKD34869.1"/>
    <property type="molecule type" value="Genomic_DNA"/>
</dbReference>
<dbReference type="RefSeq" id="WP_120194802.1">
    <property type="nucleotide sequence ID" value="NZ_MCIA01000001.1"/>
</dbReference>
<sequence length="232" mass="26710">MTVKEIKEKLTKKAIVFETGGKRPTGELLESWIGSVRWQQEGESIPKDKSENNMIPIATIFLKDLPFLPLELSGIELVTIFMSKDIWDNLISDDLSPWFCIRTYHSLEQLVPCKYQTDMIKPFPLIPQMVENDYPCWDGGGIPEEIEDIILQLETTEGIDYFDDICENIYAQHKVGGYPAFCQSGYSFGNGYEFVMQISSDAKALFQIVDSGKFYFSYNSQKSDWKVYCDFY</sequence>
<comment type="caution">
    <text evidence="1">The sequence shown here is derived from an EMBL/GenBank/DDBJ whole genome shotgun (WGS) entry which is preliminary data.</text>
</comment>
<organism evidence="1 2">
    <name type="scientific">Lacrimispora algidixylanolytica</name>
    <dbReference type="NCBI Taxonomy" id="94868"/>
    <lineage>
        <taxon>Bacteria</taxon>
        <taxon>Bacillati</taxon>
        <taxon>Bacillota</taxon>
        <taxon>Clostridia</taxon>
        <taxon>Lachnospirales</taxon>
        <taxon>Lachnospiraceae</taxon>
        <taxon>Lacrimispora</taxon>
    </lineage>
</organism>
<name>A0A419TBL1_9FIRM</name>
<protein>
    <recommendedName>
        <fullName evidence="3">DUF1963 domain-containing protein</fullName>
    </recommendedName>
</protein>
<gene>
    <name evidence="1" type="ORF">BET01_00460</name>
</gene>
<dbReference type="Proteomes" id="UP000284277">
    <property type="component" value="Unassembled WGS sequence"/>
</dbReference>
<dbReference type="AlphaFoldDB" id="A0A419TBL1"/>
<evidence type="ECO:0008006" key="3">
    <source>
        <dbReference type="Google" id="ProtNLM"/>
    </source>
</evidence>
<dbReference type="InterPro" id="IPR035948">
    <property type="entry name" value="YwqG-like_sf"/>
</dbReference>
<evidence type="ECO:0000313" key="2">
    <source>
        <dbReference type="Proteomes" id="UP000284277"/>
    </source>
</evidence>
<dbReference type="OrthoDB" id="8792814at2"/>
<dbReference type="SUPFAM" id="SSF103032">
    <property type="entry name" value="Hypothetical protein YwqG"/>
    <property type="match status" value="1"/>
</dbReference>